<dbReference type="Gramene" id="PGSC0003DMT400075025">
    <property type="protein sequence ID" value="PGSC0003DMT400075025"/>
    <property type="gene ID" value="PGSC0003DMG401029181"/>
</dbReference>
<sequence>MGVASDWCFPSPLLKRATKKNMKKSHKNGPEPGPDYLLDLETICRWSVSSRKSISPFHDSLSSSFSSRESSPTSERC</sequence>
<dbReference type="PANTHER" id="PTHR35466">
    <property type="entry name" value="SERINE/ARGININE REPETITIVE MATRIX PROTEIN 1"/>
    <property type="match status" value="1"/>
</dbReference>
<dbReference type="EnsemblPlants" id="PGSC0003DMT400075026">
    <property type="protein sequence ID" value="PGSC0003DMT400075026"/>
    <property type="gene ID" value="PGSC0003DMG401029181"/>
</dbReference>
<keyword evidence="3" id="KW-1185">Reference proteome</keyword>
<dbReference type="HOGENOM" id="CLU_2642905_0_0_1"/>
<dbReference type="Proteomes" id="UP000011115">
    <property type="component" value="Unassembled WGS sequence"/>
</dbReference>
<name>M1CUJ4_SOLTU</name>
<dbReference type="AlphaFoldDB" id="M1CUJ4"/>
<protein>
    <submittedName>
        <fullName evidence="2">Uncharacterized protein</fullName>
    </submittedName>
</protein>
<evidence type="ECO:0000313" key="3">
    <source>
        <dbReference type="Proteomes" id="UP000011115"/>
    </source>
</evidence>
<reference evidence="3" key="1">
    <citation type="journal article" date="2011" name="Nature">
        <title>Genome sequence and analysis of the tuber crop potato.</title>
        <authorList>
            <consortium name="The Potato Genome Sequencing Consortium"/>
        </authorList>
    </citation>
    <scope>NUCLEOTIDE SEQUENCE [LARGE SCALE GENOMIC DNA]</scope>
    <source>
        <strain evidence="3">cv. DM1-3 516 R44</strain>
    </source>
</reference>
<dbReference type="PaxDb" id="4113-PGSC0003DMT400075026"/>
<evidence type="ECO:0000313" key="2">
    <source>
        <dbReference type="EnsemblPlants" id="PGSC0003DMT400075025"/>
    </source>
</evidence>
<dbReference type="InParanoid" id="M1CUJ4"/>
<reference evidence="2" key="2">
    <citation type="submission" date="2015-06" db="UniProtKB">
        <authorList>
            <consortium name="EnsemblPlants"/>
        </authorList>
    </citation>
    <scope>IDENTIFICATION</scope>
    <source>
        <strain evidence="2">DM1-3 516 R44</strain>
    </source>
</reference>
<dbReference type="EnsemblPlants" id="PGSC0003DMT400075025">
    <property type="protein sequence ID" value="PGSC0003DMT400075025"/>
    <property type="gene ID" value="PGSC0003DMG401029181"/>
</dbReference>
<organism evidence="2 3">
    <name type="scientific">Solanum tuberosum</name>
    <name type="common">Potato</name>
    <dbReference type="NCBI Taxonomy" id="4113"/>
    <lineage>
        <taxon>Eukaryota</taxon>
        <taxon>Viridiplantae</taxon>
        <taxon>Streptophyta</taxon>
        <taxon>Embryophyta</taxon>
        <taxon>Tracheophyta</taxon>
        <taxon>Spermatophyta</taxon>
        <taxon>Magnoliopsida</taxon>
        <taxon>eudicotyledons</taxon>
        <taxon>Gunneridae</taxon>
        <taxon>Pentapetalae</taxon>
        <taxon>asterids</taxon>
        <taxon>lamiids</taxon>
        <taxon>Solanales</taxon>
        <taxon>Solanaceae</taxon>
        <taxon>Solanoideae</taxon>
        <taxon>Solaneae</taxon>
        <taxon>Solanum</taxon>
    </lineage>
</organism>
<dbReference type="Gramene" id="PGSC0003DMT400075026">
    <property type="protein sequence ID" value="PGSC0003DMT400075026"/>
    <property type="gene ID" value="PGSC0003DMG401029181"/>
</dbReference>
<accession>M1CUJ4</accession>
<feature type="compositionally biased region" description="Low complexity" evidence="1">
    <location>
        <begin position="53"/>
        <end position="77"/>
    </location>
</feature>
<proteinExistence type="predicted"/>
<feature type="region of interest" description="Disordered" evidence="1">
    <location>
        <begin position="51"/>
        <end position="77"/>
    </location>
</feature>
<evidence type="ECO:0000256" key="1">
    <source>
        <dbReference type="SAM" id="MobiDB-lite"/>
    </source>
</evidence>
<dbReference type="PANTHER" id="PTHR35466:SF4">
    <property type="entry name" value="EXPRESSED PROTEIN"/>
    <property type="match status" value="1"/>
</dbReference>